<reference evidence="1 2" key="1">
    <citation type="submission" date="2017-02" db="EMBL/GenBank/DDBJ databases">
        <title>Characterization and complete genome sequence of Yersinia bacteriophage, fHe-Yen9-01.</title>
        <authorList>
            <person name="Jun J.W."/>
            <person name="Wicklund A."/>
            <person name="Skurnik M."/>
        </authorList>
    </citation>
    <scope>NUCLEOTIDE SEQUENCE [LARGE SCALE GENOMIC DNA]</scope>
</reference>
<name>A0A1V0DXQ3_9CAUD</name>
<proteinExistence type="predicted"/>
<evidence type="ECO:0000313" key="1">
    <source>
        <dbReference type="EMBL" id="ARB05925.1"/>
    </source>
</evidence>
<accession>A0A1V0DXQ3</accession>
<sequence>MKTELYQVINAETKVNCEAKKAKLVRKFQKNFNEYCALHCKQQDFGGWQAQFGISNNKEELQTKMDVLEKENEMVMVELLKCVNM</sequence>
<dbReference type="EMBL" id="KY593455">
    <property type="protein sequence ID" value="ARB05925.1"/>
    <property type="molecule type" value="Genomic_DNA"/>
</dbReference>
<evidence type="ECO:0000313" key="2">
    <source>
        <dbReference type="Proteomes" id="UP000222840"/>
    </source>
</evidence>
<keyword evidence="2" id="KW-1185">Reference proteome</keyword>
<gene>
    <name evidence="1" type="ORF">fHeYen901_152</name>
</gene>
<dbReference type="Proteomes" id="UP000222840">
    <property type="component" value="Segment"/>
</dbReference>
<organism evidence="1 2">
    <name type="scientific">Yersinia phage fHe-Yen9-01</name>
    <dbReference type="NCBI Taxonomy" id="1965363"/>
    <lineage>
        <taxon>Viruses</taxon>
        <taxon>Duplodnaviria</taxon>
        <taxon>Heunggongvirae</taxon>
        <taxon>Uroviricota</taxon>
        <taxon>Caudoviricetes</taxon>
        <taxon>Pantevenvirales</taxon>
        <taxon>Straboviridae</taxon>
        <taxon>Tevenvirinae</taxon>
        <taxon>Tegunavirus</taxon>
        <taxon>Tegunavirus fheyen901</taxon>
    </lineage>
</organism>
<protein>
    <submittedName>
        <fullName evidence="1">Uncharacterized protein</fullName>
    </submittedName>
</protein>